<keyword evidence="4" id="KW-1185">Reference proteome</keyword>
<evidence type="ECO:0000256" key="1">
    <source>
        <dbReference type="SAM" id="MobiDB-lite"/>
    </source>
</evidence>
<dbReference type="HOGENOM" id="CLU_2231646_0_0_3"/>
<feature type="chain" id="PRO_5002769920" evidence="2">
    <location>
        <begin position="26"/>
        <end position="111"/>
    </location>
</feature>
<dbReference type="OrthoDB" id="583493at2"/>
<proteinExistence type="predicted"/>
<gene>
    <name evidence="3" type="ordered locus">cce_2754</name>
</gene>
<dbReference type="RefSeq" id="WP_009544561.1">
    <property type="nucleotide sequence ID" value="NC_010546.1"/>
</dbReference>
<evidence type="ECO:0000313" key="4">
    <source>
        <dbReference type="Proteomes" id="UP000001203"/>
    </source>
</evidence>
<evidence type="ECO:0000313" key="3">
    <source>
        <dbReference type="EMBL" id="ACB52102.1"/>
    </source>
</evidence>
<dbReference type="KEGG" id="cyt:cce_2754"/>
<dbReference type="EMBL" id="CP000806">
    <property type="protein sequence ID" value="ACB52102.1"/>
    <property type="molecule type" value="Genomic_DNA"/>
</dbReference>
<organism evidence="3 4">
    <name type="scientific">Crocosphaera subtropica (strain ATCC 51142 / BH68)</name>
    <name type="common">Cyanothece sp. (strain ATCC 51142)</name>
    <dbReference type="NCBI Taxonomy" id="43989"/>
    <lineage>
        <taxon>Bacteria</taxon>
        <taxon>Bacillati</taxon>
        <taxon>Cyanobacteriota</taxon>
        <taxon>Cyanophyceae</taxon>
        <taxon>Oscillatoriophycideae</taxon>
        <taxon>Chroococcales</taxon>
        <taxon>Aphanothecaceae</taxon>
        <taxon>Crocosphaera</taxon>
        <taxon>Crocosphaera subtropica</taxon>
    </lineage>
</organism>
<reference evidence="3 4" key="1">
    <citation type="journal article" date="2008" name="Proc. Natl. Acad. Sci. U.S.A.">
        <title>The genome of Cyanothece 51142, a unicellular diazotrophic cyanobacterium important in the marine nitrogen cycle.</title>
        <authorList>
            <person name="Welsh E.A."/>
            <person name="Liberton M."/>
            <person name="Stoeckel J."/>
            <person name="Loh T."/>
            <person name="Elvitigala T."/>
            <person name="Wang C."/>
            <person name="Wollam A."/>
            <person name="Fulton R.S."/>
            <person name="Clifton S.W."/>
            <person name="Jacobs J.M."/>
            <person name="Aurora R."/>
            <person name="Ghosh B.K."/>
            <person name="Sherman L.A."/>
            <person name="Smith R.D."/>
            <person name="Wilson R.K."/>
            <person name="Pakrasi H.B."/>
        </authorList>
    </citation>
    <scope>NUCLEOTIDE SEQUENCE [LARGE SCALE GENOMIC DNA]</scope>
    <source>
        <strain evidence="4">ATCC 51142 / BH68</strain>
    </source>
</reference>
<feature type="region of interest" description="Disordered" evidence="1">
    <location>
        <begin position="38"/>
        <end position="111"/>
    </location>
</feature>
<protein>
    <submittedName>
        <fullName evidence="3">Uncharacterized protein</fullName>
    </submittedName>
</protein>
<dbReference type="AlphaFoldDB" id="B1WU40"/>
<name>B1WU40_CROS5</name>
<dbReference type="Proteomes" id="UP000001203">
    <property type="component" value="Chromosome circular"/>
</dbReference>
<keyword evidence="2" id="KW-0732">Signal</keyword>
<dbReference type="eggNOG" id="ENOG50338XG">
    <property type="taxonomic scope" value="Bacteria"/>
</dbReference>
<accession>B1WU40</accession>
<sequence>MMFNPFKAKNIAVMLTLLGVTLGLAPVTVAQSIDQVDKKPYQSNEKNPNGDMGDFMNPLNLMHRANLERSRSGGEFAEDTRNNLSEAAKSFKEAQRQMLEAQEAANQNQEP</sequence>
<feature type="signal peptide" evidence="2">
    <location>
        <begin position="1"/>
        <end position="25"/>
    </location>
</feature>
<evidence type="ECO:0000256" key="2">
    <source>
        <dbReference type="SAM" id="SignalP"/>
    </source>
</evidence>